<dbReference type="Gene3D" id="3.40.190.10">
    <property type="entry name" value="Periplasmic binding protein-like II"/>
    <property type="match status" value="2"/>
</dbReference>
<dbReference type="CDD" id="cd13624">
    <property type="entry name" value="PBP2_Arg_Lys_His"/>
    <property type="match status" value="1"/>
</dbReference>
<keyword evidence="3 5" id="KW-0732">Signal</keyword>
<dbReference type="SUPFAM" id="SSF53850">
    <property type="entry name" value="Periplasmic binding protein-like II"/>
    <property type="match status" value="1"/>
</dbReference>
<dbReference type="SMART" id="SM00079">
    <property type="entry name" value="PBPe"/>
    <property type="match status" value="1"/>
</dbReference>
<evidence type="ECO:0000256" key="3">
    <source>
        <dbReference type="ARBA" id="ARBA00022729"/>
    </source>
</evidence>
<dbReference type="EMBL" id="JBANDC010000023">
    <property type="protein sequence ID" value="MEM4990337.1"/>
    <property type="molecule type" value="Genomic_DNA"/>
</dbReference>
<reference evidence="8 9" key="1">
    <citation type="submission" date="2024-02" db="EMBL/GenBank/DDBJ databases">
        <title>Draft genome sequence of Collimonas sp. strain H4R21, an effective mineral-weathering bacterial strain isolated from the beech rhizosphere.</title>
        <authorList>
            <person name="Morin E."/>
            <person name="Uroz S."/>
            <person name="Leveau J.H.J."/>
            <person name="Kumar R."/>
            <person name="Rey M.W."/>
            <person name="Pham J."/>
        </authorList>
    </citation>
    <scope>NUCLEOTIDE SEQUENCE [LARGE SCALE GENOMIC DNA]</scope>
    <source>
        <strain evidence="8 9">H4R21</strain>
    </source>
</reference>
<dbReference type="InterPro" id="IPR001320">
    <property type="entry name" value="Iontro_rcpt_C"/>
</dbReference>
<evidence type="ECO:0000313" key="9">
    <source>
        <dbReference type="Proteomes" id="UP001495910"/>
    </source>
</evidence>
<sequence length="265" mass="28634">MKQRYLPALTLALLCSLAVLAGCGKKDSNAAASAGNAATEYVVGADGAYAPFASENEQKELVGFDIEIMKAVADKAGLKIRIVNTPFDGLFNALSQGDRDILISTITINDQRRQTMDFSEPYFVAKQLIVLPSSSKVTKFEDLKTLKIGVQSATTADEAAQNLVGKNSPSVKRFESMPLAFQELEGGGVDAVIGDNGVVTNFVKNNPGKSFRIVNDPAFPKEYYGIAVKKGNAELLAKLNHGLEQIKADGTQDRIYKKYFADEKL</sequence>
<dbReference type="Proteomes" id="UP001495910">
    <property type="component" value="Unassembled WGS sequence"/>
</dbReference>
<comment type="subcellular location">
    <subcellularLocation>
        <location evidence="1">Cell envelope</location>
    </subcellularLocation>
</comment>
<dbReference type="PANTHER" id="PTHR35936">
    <property type="entry name" value="MEMBRANE-BOUND LYTIC MUREIN TRANSGLYCOSYLASE F"/>
    <property type="match status" value="1"/>
</dbReference>
<dbReference type="InterPro" id="IPR001638">
    <property type="entry name" value="Solute-binding_3/MltF_N"/>
</dbReference>
<comment type="similarity">
    <text evidence="2 4">Belongs to the bacterial solute-binding protein 3 family.</text>
</comment>
<name>A0ABU9Q2E5_9BURK</name>
<feature type="domain" description="Solute-binding protein family 3/N-terminal" evidence="6">
    <location>
        <begin position="40"/>
        <end position="263"/>
    </location>
</feature>
<evidence type="ECO:0000256" key="5">
    <source>
        <dbReference type="SAM" id="SignalP"/>
    </source>
</evidence>
<feature type="domain" description="Ionotropic glutamate receptor C-terminal" evidence="7">
    <location>
        <begin position="40"/>
        <end position="262"/>
    </location>
</feature>
<evidence type="ECO:0000259" key="6">
    <source>
        <dbReference type="SMART" id="SM00062"/>
    </source>
</evidence>
<feature type="chain" id="PRO_5045649834" evidence="5">
    <location>
        <begin position="22"/>
        <end position="265"/>
    </location>
</feature>
<dbReference type="SMART" id="SM00062">
    <property type="entry name" value="PBPb"/>
    <property type="match status" value="1"/>
</dbReference>
<organism evidence="8 9">
    <name type="scientific">Collimonas rhizosphaerae</name>
    <dbReference type="NCBI Taxonomy" id="3126357"/>
    <lineage>
        <taxon>Bacteria</taxon>
        <taxon>Pseudomonadati</taxon>
        <taxon>Pseudomonadota</taxon>
        <taxon>Betaproteobacteria</taxon>
        <taxon>Burkholderiales</taxon>
        <taxon>Oxalobacteraceae</taxon>
        <taxon>Collimonas</taxon>
    </lineage>
</organism>
<dbReference type="PANTHER" id="PTHR35936:SF17">
    <property type="entry name" value="ARGININE-BINDING EXTRACELLULAR PROTEIN ARTP"/>
    <property type="match status" value="1"/>
</dbReference>
<accession>A0ABU9Q2E5</accession>
<gene>
    <name evidence="8" type="ORF">V8G57_23305</name>
</gene>
<dbReference type="PROSITE" id="PS01039">
    <property type="entry name" value="SBP_BACTERIAL_3"/>
    <property type="match status" value="1"/>
</dbReference>
<dbReference type="InterPro" id="IPR018313">
    <property type="entry name" value="SBP_3_CS"/>
</dbReference>
<dbReference type="Pfam" id="PF00497">
    <property type="entry name" value="SBP_bac_3"/>
    <property type="match status" value="1"/>
</dbReference>
<feature type="signal peptide" evidence="5">
    <location>
        <begin position="1"/>
        <end position="21"/>
    </location>
</feature>
<keyword evidence="9" id="KW-1185">Reference proteome</keyword>
<dbReference type="RefSeq" id="WP_342831407.1">
    <property type="nucleotide sequence ID" value="NZ_JBANDC010000023.1"/>
</dbReference>
<evidence type="ECO:0000256" key="4">
    <source>
        <dbReference type="RuleBase" id="RU003744"/>
    </source>
</evidence>
<evidence type="ECO:0000256" key="2">
    <source>
        <dbReference type="ARBA" id="ARBA00010333"/>
    </source>
</evidence>
<dbReference type="PROSITE" id="PS51257">
    <property type="entry name" value="PROKAR_LIPOPROTEIN"/>
    <property type="match status" value="1"/>
</dbReference>
<comment type="caution">
    <text evidence="8">The sequence shown here is derived from an EMBL/GenBank/DDBJ whole genome shotgun (WGS) entry which is preliminary data.</text>
</comment>
<protein>
    <submittedName>
        <fullName evidence="8">Basic amino acid ABC transporter substrate-binding protein</fullName>
    </submittedName>
</protein>
<proteinExistence type="inferred from homology"/>
<evidence type="ECO:0000259" key="7">
    <source>
        <dbReference type="SMART" id="SM00079"/>
    </source>
</evidence>
<evidence type="ECO:0000256" key="1">
    <source>
        <dbReference type="ARBA" id="ARBA00004196"/>
    </source>
</evidence>
<evidence type="ECO:0000313" key="8">
    <source>
        <dbReference type="EMBL" id="MEM4990337.1"/>
    </source>
</evidence>